<dbReference type="CDD" id="cd06222">
    <property type="entry name" value="RNase_H_like"/>
    <property type="match status" value="1"/>
</dbReference>
<dbReference type="PANTHER" id="PTHR47723:SF19">
    <property type="entry name" value="POLYNUCLEOTIDYL TRANSFERASE, RIBONUCLEASE H-LIKE SUPERFAMILY PROTEIN"/>
    <property type="match status" value="1"/>
</dbReference>
<dbReference type="InterPro" id="IPR036397">
    <property type="entry name" value="RNaseH_sf"/>
</dbReference>
<reference evidence="2" key="1">
    <citation type="submission" date="2017-07" db="EMBL/GenBank/DDBJ databases">
        <title>Taro Niue Genome Assembly and Annotation.</title>
        <authorList>
            <person name="Atibalentja N."/>
            <person name="Keating K."/>
            <person name="Fields C.J."/>
        </authorList>
    </citation>
    <scope>NUCLEOTIDE SEQUENCE</scope>
    <source>
        <strain evidence="2">Niue_2</strain>
        <tissue evidence="2">Leaf</tissue>
    </source>
</reference>
<dbReference type="Gene3D" id="3.30.420.10">
    <property type="entry name" value="Ribonuclease H-like superfamily/Ribonuclease H"/>
    <property type="match status" value="1"/>
</dbReference>
<dbReference type="InterPro" id="IPR044730">
    <property type="entry name" value="RNase_H-like_dom_plant"/>
</dbReference>
<dbReference type="Pfam" id="PF13456">
    <property type="entry name" value="RVT_3"/>
    <property type="match status" value="1"/>
</dbReference>
<organism evidence="2 3">
    <name type="scientific">Colocasia esculenta</name>
    <name type="common">Wild taro</name>
    <name type="synonym">Arum esculentum</name>
    <dbReference type="NCBI Taxonomy" id="4460"/>
    <lineage>
        <taxon>Eukaryota</taxon>
        <taxon>Viridiplantae</taxon>
        <taxon>Streptophyta</taxon>
        <taxon>Embryophyta</taxon>
        <taxon>Tracheophyta</taxon>
        <taxon>Spermatophyta</taxon>
        <taxon>Magnoliopsida</taxon>
        <taxon>Liliopsida</taxon>
        <taxon>Araceae</taxon>
        <taxon>Aroideae</taxon>
        <taxon>Colocasieae</taxon>
        <taxon>Colocasia</taxon>
    </lineage>
</organism>
<sequence length="190" mass="20853">MTFKCSSTPQQLDDIRHLGFLVNVPPKMTKFVRWIPPLHGLMLNIDGASKGNPRPCGGGGIFRDSNGNVSMAYSHYYGAGSSIFAEVRAMHDGVLLAIEKGFALTSICSDSLILVNSLRIGVVPSWDCYRWWRPGLDFVHLHGVPVNHIFREANQVANALANSACFMCCNEVFCSSKQLPRLCLPALLGD</sequence>
<evidence type="ECO:0000313" key="2">
    <source>
        <dbReference type="EMBL" id="MQM17439.1"/>
    </source>
</evidence>
<dbReference type="EMBL" id="NMUH01007534">
    <property type="protein sequence ID" value="MQM17439.1"/>
    <property type="molecule type" value="Genomic_DNA"/>
</dbReference>
<dbReference type="InterPro" id="IPR012337">
    <property type="entry name" value="RNaseH-like_sf"/>
</dbReference>
<dbReference type="OrthoDB" id="597234at2759"/>
<dbReference type="GO" id="GO:0003676">
    <property type="term" value="F:nucleic acid binding"/>
    <property type="evidence" value="ECO:0007669"/>
    <property type="project" value="InterPro"/>
</dbReference>
<dbReference type="Proteomes" id="UP000652761">
    <property type="component" value="Unassembled WGS sequence"/>
</dbReference>
<proteinExistence type="predicted"/>
<comment type="caution">
    <text evidence="2">The sequence shown here is derived from an EMBL/GenBank/DDBJ whole genome shotgun (WGS) entry which is preliminary data.</text>
</comment>
<evidence type="ECO:0000313" key="3">
    <source>
        <dbReference type="Proteomes" id="UP000652761"/>
    </source>
</evidence>
<accession>A0A843XDD3</accession>
<dbReference type="InterPro" id="IPR002156">
    <property type="entry name" value="RNaseH_domain"/>
</dbReference>
<dbReference type="InterPro" id="IPR053151">
    <property type="entry name" value="RNase_H-like"/>
</dbReference>
<keyword evidence="3" id="KW-1185">Reference proteome</keyword>
<dbReference type="PANTHER" id="PTHR47723">
    <property type="entry name" value="OS05G0353850 PROTEIN"/>
    <property type="match status" value="1"/>
</dbReference>
<feature type="domain" description="RNase H type-1" evidence="1">
    <location>
        <begin position="44"/>
        <end position="164"/>
    </location>
</feature>
<dbReference type="AlphaFoldDB" id="A0A843XDD3"/>
<dbReference type="GO" id="GO:0004523">
    <property type="term" value="F:RNA-DNA hybrid ribonuclease activity"/>
    <property type="evidence" value="ECO:0007669"/>
    <property type="project" value="InterPro"/>
</dbReference>
<gene>
    <name evidence="2" type="ORF">Taro_050411</name>
</gene>
<dbReference type="SUPFAM" id="SSF53098">
    <property type="entry name" value="Ribonuclease H-like"/>
    <property type="match status" value="1"/>
</dbReference>
<evidence type="ECO:0000259" key="1">
    <source>
        <dbReference type="Pfam" id="PF13456"/>
    </source>
</evidence>
<protein>
    <recommendedName>
        <fullName evidence="1">RNase H type-1 domain-containing protein</fullName>
    </recommendedName>
</protein>
<name>A0A843XDD3_COLES</name>